<feature type="domain" description="Hikeshi-like N-terminal" evidence="2">
    <location>
        <begin position="1"/>
        <end position="143"/>
    </location>
</feature>
<comment type="caution">
    <text evidence="4">The sequence shown here is derived from an EMBL/GenBank/DDBJ whole genome shotgun (WGS) entry which is preliminary data.</text>
</comment>
<dbReference type="OrthoDB" id="10248398at2759"/>
<dbReference type="PANTHER" id="PTHR12925">
    <property type="entry name" value="HIKESHI FAMILY MEMBER"/>
    <property type="match status" value="1"/>
</dbReference>
<dbReference type="GO" id="GO:0006606">
    <property type="term" value="P:protein import into nucleus"/>
    <property type="evidence" value="ECO:0007669"/>
    <property type="project" value="TreeGrafter"/>
</dbReference>
<accession>A0A9N9IN64</accession>
<dbReference type="Pfam" id="PF05603">
    <property type="entry name" value="Hikeshi-like_N"/>
    <property type="match status" value="1"/>
</dbReference>
<gene>
    <name evidence="4" type="ORF">CPELLU_LOCUS14085</name>
</gene>
<sequence>IQTNLQQVDVNKYVFEIPDAGTINHIVVFLLGTVPFEPGYAATVHFLWPGGEHGWKLLGMLSNEKPSAIFRLRGSAIPGTTNAFTSSNAFSFGSTKLITNYNTDEMSMDVNDLSSATISVTATLGISIEPVAMVESQIATLPQTSNQPQTSSSFGGISITPELISQITQNTLRNLYNFVTSFATSSTPFGSQIIGTGNTFISAKVFQDWYETFTRKVKIDPNVVLKDDNNSMS</sequence>
<proteinExistence type="inferred from homology"/>
<dbReference type="InterPro" id="IPR048364">
    <property type="entry name" value="Hikeshi-like_C"/>
</dbReference>
<dbReference type="InterPro" id="IPR031318">
    <property type="entry name" value="OPI10"/>
</dbReference>
<protein>
    <submittedName>
        <fullName evidence="4">21489_t:CDS:1</fullName>
    </submittedName>
</protein>
<comment type="similarity">
    <text evidence="1">Belongs to the OPI10 family.</text>
</comment>
<dbReference type="PANTHER" id="PTHR12925:SF0">
    <property type="entry name" value="PROTEIN HIKESHI"/>
    <property type="match status" value="1"/>
</dbReference>
<evidence type="ECO:0000259" key="2">
    <source>
        <dbReference type="Pfam" id="PF05603"/>
    </source>
</evidence>
<dbReference type="GO" id="GO:0005829">
    <property type="term" value="C:cytosol"/>
    <property type="evidence" value="ECO:0007669"/>
    <property type="project" value="TreeGrafter"/>
</dbReference>
<evidence type="ECO:0000313" key="4">
    <source>
        <dbReference type="EMBL" id="CAG8741040.1"/>
    </source>
</evidence>
<dbReference type="EMBL" id="CAJVQA010016098">
    <property type="protein sequence ID" value="CAG8741040.1"/>
    <property type="molecule type" value="Genomic_DNA"/>
</dbReference>
<dbReference type="Pfam" id="PF21057">
    <property type="entry name" value="Hikeshi-like_C"/>
    <property type="match status" value="1"/>
</dbReference>
<organism evidence="4 5">
    <name type="scientific">Cetraspora pellucida</name>
    <dbReference type="NCBI Taxonomy" id="1433469"/>
    <lineage>
        <taxon>Eukaryota</taxon>
        <taxon>Fungi</taxon>
        <taxon>Fungi incertae sedis</taxon>
        <taxon>Mucoromycota</taxon>
        <taxon>Glomeromycotina</taxon>
        <taxon>Glomeromycetes</taxon>
        <taxon>Diversisporales</taxon>
        <taxon>Gigasporaceae</taxon>
        <taxon>Cetraspora</taxon>
    </lineage>
</organism>
<dbReference type="GO" id="GO:0005634">
    <property type="term" value="C:nucleus"/>
    <property type="evidence" value="ECO:0007669"/>
    <property type="project" value="TreeGrafter"/>
</dbReference>
<dbReference type="AlphaFoldDB" id="A0A9N9IN64"/>
<evidence type="ECO:0000256" key="1">
    <source>
        <dbReference type="ARBA" id="ARBA00006623"/>
    </source>
</evidence>
<evidence type="ECO:0000259" key="3">
    <source>
        <dbReference type="Pfam" id="PF21057"/>
    </source>
</evidence>
<keyword evidence="5" id="KW-1185">Reference proteome</keyword>
<dbReference type="InterPro" id="IPR008493">
    <property type="entry name" value="Hikeshi-like_N"/>
</dbReference>
<dbReference type="GO" id="GO:0061608">
    <property type="term" value="F:nuclear import signal receptor activity"/>
    <property type="evidence" value="ECO:0007669"/>
    <property type="project" value="TreeGrafter"/>
</dbReference>
<evidence type="ECO:0000313" key="5">
    <source>
        <dbReference type="Proteomes" id="UP000789759"/>
    </source>
</evidence>
<dbReference type="Proteomes" id="UP000789759">
    <property type="component" value="Unassembled WGS sequence"/>
</dbReference>
<reference evidence="4" key="1">
    <citation type="submission" date="2021-06" db="EMBL/GenBank/DDBJ databases">
        <authorList>
            <person name="Kallberg Y."/>
            <person name="Tangrot J."/>
            <person name="Rosling A."/>
        </authorList>
    </citation>
    <scope>NUCLEOTIDE SEQUENCE</scope>
    <source>
        <strain evidence="4">FL966</strain>
    </source>
</reference>
<feature type="non-terminal residue" evidence="4">
    <location>
        <position position="1"/>
    </location>
</feature>
<name>A0A9N9IN64_9GLOM</name>
<feature type="domain" description="Hikeshi-like C-terminal" evidence="3">
    <location>
        <begin position="165"/>
        <end position="222"/>
    </location>
</feature>